<organism evidence="3 4">
    <name type="scientific">Aliidiomarina soli</name>
    <dbReference type="NCBI Taxonomy" id="1928574"/>
    <lineage>
        <taxon>Bacteria</taxon>
        <taxon>Pseudomonadati</taxon>
        <taxon>Pseudomonadota</taxon>
        <taxon>Gammaproteobacteria</taxon>
        <taxon>Alteromonadales</taxon>
        <taxon>Idiomarinaceae</taxon>
        <taxon>Aliidiomarina</taxon>
    </lineage>
</organism>
<keyword evidence="1" id="KW-0812">Transmembrane</keyword>
<dbReference type="CDD" id="cd00158">
    <property type="entry name" value="RHOD"/>
    <property type="match status" value="1"/>
</dbReference>
<dbReference type="SUPFAM" id="SSF52821">
    <property type="entry name" value="Rhodanese/Cell cycle control phosphatase"/>
    <property type="match status" value="1"/>
</dbReference>
<dbReference type="InterPro" id="IPR001763">
    <property type="entry name" value="Rhodanese-like_dom"/>
</dbReference>
<dbReference type="PANTHER" id="PTHR43031">
    <property type="entry name" value="FAD-DEPENDENT OXIDOREDUCTASE"/>
    <property type="match status" value="1"/>
</dbReference>
<evidence type="ECO:0000313" key="3">
    <source>
        <dbReference type="EMBL" id="RUO33896.1"/>
    </source>
</evidence>
<dbReference type="Proteomes" id="UP000287823">
    <property type="component" value="Unassembled WGS sequence"/>
</dbReference>
<name>A0A432WJ88_9GAMM</name>
<dbReference type="PROSITE" id="PS50206">
    <property type="entry name" value="RHODANESE_3"/>
    <property type="match status" value="1"/>
</dbReference>
<keyword evidence="4" id="KW-1185">Reference proteome</keyword>
<dbReference type="PANTHER" id="PTHR43031:SF18">
    <property type="entry name" value="RHODANESE-RELATED SULFURTRANSFERASES"/>
    <property type="match status" value="1"/>
</dbReference>
<dbReference type="InterPro" id="IPR050229">
    <property type="entry name" value="GlpE_sulfurtransferase"/>
</dbReference>
<dbReference type="InterPro" id="IPR036873">
    <property type="entry name" value="Rhodanese-like_dom_sf"/>
</dbReference>
<evidence type="ECO:0000259" key="2">
    <source>
        <dbReference type="PROSITE" id="PS50206"/>
    </source>
</evidence>
<dbReference type="SMART" id="SM00450">
    <property type="entry name" value="RHOD"/>
    <property type="match status" value="1"/>
</dbReference>
<dbReference type="Pfam" id="PF00581">
    <property type="entry name" value="Rhodanese"/>
    <property type="match status" value="1"/>
</dbReference>
<dbReference type="RefSeq" id="WP_126788711.1">
    <property type="nucleotide sequence ID" value="NZ_PIPO01000002.1"/>
</dbReference>
<dbReference type="AlphaFoldDB" id="A0A432WJ88"/>
<proteinExistence type="predicted"/>
<dbReference type="Gene3D" id="3.40.250.10">
    <property type="entry name" value="Rhodanese-like domain"/>
    <property type="match status" value="1"/>
</dbReference>
<dbReference type="EMBL" id="PIPO01000002">
    <property type="protein sequence ID" value="RUO33896.1"/>
    <property type="molecule type" value="Genomic_DNA"/>
</dbReference>
<sequence>MNEFIDFATEHYILTTAWLVAFFLLVNSLIKGGLSSAKMLKPQEATIAVNRGGVFVDVRSADEFSQGHIQGARNISLEQLKAGETKNLEKFKDAPIVVVCNHGNTAKQGAVALEKAGFSQASVLQGGMFAWKNASFPVSKSKTSGKKSK</sequence>
<gene>
    <name evidence="3" type="ORF">CWE14_05410</name>
</gene>
<feature type="transmembrane region" description="Helical" evidence="1">
    <location>
        <begin position="12"/>
        <end position="30"/>
    </location>
</feature>
<keyword evidence="1" id="KW-0472">Membrane</keyword>
<comment type="caution">
    <text evidence="3">The sequence shown here is derived from an EMBL/GenBank/DDBJ whole genome shotgun (WGS) entry which is preliminary data.</text>
</comment>
<keyword evidence="1" id="KW-1133">Transmembrane helix</keyword>
<accession>A0A432WJ88</accession>
<evidence type="ECO:0000256" key="1">
    <source>
        <dbReference type="SAM" id="Phobius"/>
    </source>
</evidence>
<protein>
    <submittedName>
        <fullName evidence="3">Rhodanese-like domain-containing protein</fullName>
    </submittedName>
</protein>
<reference evidence="3 4" key="1">
    <citation type="journal article" date="2011" name="Front. Microbiol.">
        <title>Genomic signatures of strain selection and enhancement in Bacillus atrophaeus var. globigii, a historical biowarfare simulant.</title>
        <authorList>
            <person name="Gibbons H.S."/>
            <person name="Broomall S.M."/>
            <person name="McNew L.A."/>
            <person name="Daligault H."/>
            <person name="Chapman C."/>
            <person name="Bruce D."/>
            <person name="Karavis M."/>
            <person name="Krepps M."/>
            <person name="McGregor P.A."/>
            <person name="Hong C."/>
            <person name="Park K.H."/>
            <person name="Akmal A."/>
            <person name="Feldman A."/>
            <person name="Lin J.S."/>
            <person name="Chang W.E."/>
            <person name="Higgs B.W."/>
            <person name="Demirev P."/>
            <person name="Lindquist J."/>
            <person name="Liem A."/>
            <person name="Fochler E."/>
            <person name="Read T.D."/>
            <person name="Tapia R."/>
            <person name="Johnson S."/>
            <person name="Bishop-Lilly K.A."/>
            <person name="Detter C."/>
            <person name="Han C."/>
            <person name="Sozhamannan S."/>
            <person name="Rosenzweig C.N."/>
            <person name="Skowronski E.W."/>
        </authorList>
    </citation>
    <scope>NUCLEOTIDE SEQUENCE [LARGE SCALE GENOMIC DNA]</scope>
    <source>
        <strain evidence="3 4">Y4G10-17</strain>
    </source>
</reference>
<evidence type="ECO:0000313" key="4">
    <source>
        <dbReference type="Proteomes" id="UP000287823"/>
    </source>
</evidence>
<feature type="domain" description="Rhodanese" evidence="2">
    <location>
        <begin position="49"/>
        <end position="140"/>
    </location>
</feature>